<dbReference type="Pfam" id="PF01733">
    <property type="entry name" value="Nucleoside_tran"/>
    <property type="match status" value="1"/>
</dbReference>
<organism evidence="8 9">
    <name type="scientific">Cimex lectularius</name>
    <name type="common">Bed bug</name>
    <name type="synonym">Acanthia lectularia</name>
    <dbReference type="NCBI Taxonomy" id="79782"/>
    <lineage>
        <taxon>Eukaryota</taxon>
        <taxon>Metazoa</taxon>
        <taxon>Ecdysozoa</taxon>
        <taxon>Arthropoda</taxon>
        <taxon>Hexapoda</taxon>
        <taxon>Insecta</taxon>
        <taxon>Pterygota</taxon>
        <taxon>Neoptera</taxon>
        <taxon>Paraneoptera</taxon>
        <taxon>Hemiptera</taxon>
        <taxon>Heteroptera</taxon>
        <taxon>Panheteroptera</taxon>
        <taxon>Cimicomorpha</taxon>
        <taxon>Cimicidae</taxon>
        <taxon>Cimex</taxon>
    </lineage>
</organism>
<dbReference type="GO" id="GO:0005886">
    <property type="term" value="C:plasma membrane"/>
    <property type="evidence" value="ECO:0007669"/>
    <property type="project" value="TreeGrafter"/>
</dbReference>
<feature type="transmembrane region" description="Helical" evidence="7">
    <location>
        <begin position="392"/>
        <end position="408"/>
    </location>
</feature>
<keyword evidence="3" id="KW-0813">Transport</keyword>
<dbReference type="PANTHER" id="PTHR10332:SF80">
    <property type="entry name" value="EQUILIBRATIVE NUCLEOSIDE TRANSPORTER 2, ISOFORM A"/>
    <property type="match status" value="1"/>
</dbReference>
<dbReference type="InterPro" id="IPR002259">
    <property type="entry name" value="Eqnu_transpt"/>
</dbReference>
<dbReference type="Proteomes" id="UP000494040">
    <property type="component" value="Unassembled WGS sequence"/>
</dbReference>
<dbReference type="GeneID" id="106662177"/>
<feature type="transmembrane region" description="Helical" evidence="7">
    <location>
        <begin position="88"/>
        <end position="108"/>
    </location>
</feature>
<evidence type="ECO:0008006" key="10">
    <source>
        <dbReference type="Google" id="ProtNLM"/>
    </source>
</evidence>
<evidence type="ECO:0000256" key="2">
    <source>
        <dbReference type="ARBA" id="ARBA00007965"/>
    </source>
</evidence>
<comment type="subcellular location">
    <subcellularLocation>
        <location evidence="1">Membrane</location>
        <topology evidence="1">Multi-pass membrane protein</topology>
    </subcellularLocation>
</comment>
<evidence type="ECO:0000256" key="4">
    <source>
        <dbReference type="ARBA" id="ARBA00022692"/>
    </source>
</evidence>
<feature type="transmembrane region" description="Helical" evidence="7">
    <location>
        <begin position="428"/>
        <end position="451"/>
    </location>
</feature>
<dbReference type="RefSeq" id="XP_024081630.1">
    <property type="nucleotide sequence ID" value="XM_024225862.1"/>
</dbReference>
<evidence type="ECO:0000256" key="7">
    <source>
        <dbReference type="SAM" id="Phobius"/>
    </source>
</evidence>
<proteinExistence type="inferred from homology"/>
<feature type="transmembrane region" description="Helical" evidence="7">
    <location>
        <begin position="463"/>
        <end position="490"/>
    </location>
</feature>
<accession>A0A8I6SH87</accession>
<dbReference type="CTD" id="33921"/>
<dbReference type="PRINTS" id="PR01130">
    <property type="entry name" value="DERENTRNSPRT"/>
</dbReference>
<dbReference type="EnsemblMetazoa" id="XM_024225862.1">
    <property type="protein sequence ID" value="XP_024081630.1"/>
    <property type="gene ID" value="LOC106662177"/>
</dbReference>
<feature type="transmembrane region" description="Helical" evidence="7">
    <location>
        <begin position="322"/>
        <end position="340"/>
    </location>
</feature>
<feature type="transmembrane region" description="Helical" evidence="7">
    <location>
        <begin position="192"/>
        <end position="210"/>
    </location>
</feature>
<dbReference type="EnsemblMetazoa" id="XM_024225863.1">
    <property type="protein sequence ID" value="XP_024081631.1"/>
    <property type="gene ID" value="LOC106662177"/>
</dbReference>
<feature type="transmembrane region" description="Helical" evidence="7">
    <location>
        <begin position="166"/>
        <end position="186"/>
    </location>
</feature>
<dbReference type="RefSeq" id="XP_024081631.1">
    <property type="nucleotide sequence ID" value="XM_024225863.1"/>
</dbReference>
<keyword evidence="9" id="KW-1185">Reference proteome</keyword>
<keyword evidence="6 7" id="KW-0472">Membrane</keyword>
<feature type="transmembrane region" description="Helical" evidence="7">
    <location>
        <begin position="134"/>
        <end position="154"/>
    </location>
</feature>
<dbReference type="AlphaFoldDB" id="A0A8I6SH87"/>
<evidence type="ECO:0000256" key="6">
    <source>
        <dbReference type="ARBA" id="ARBA00023136"/>
    </source>
</evidence>
<dbReference type="PANTHER" id="PTHR10332">
    <property type="entry name" value="EQUILIBRATIVE NUCLEOSIDE TRANSPORTER"/>
    <property type="match status" value="1"/>
</dbReference>
<reference evidence="8" key="1">
    <citation type="submission" date="2022-01" db="UniProtKB">
        <authorList>
            <consortium name="EnsemblMetazoa"/>
        </authorList>
    </citation>
    <scope>IDENTIFICATION</scope>
</reference>
<dbReference type="OrthoDB" id="1856718at2759"/>
<feature type="transmembrane region" description="Helical" evidence="7">
    <location>
        <begin position="231"/>
        <end position="255"/>
    </location>
</feature>
<evidence type="ECO:0000313" key="8">
    <source>
        <dbReference type="EnsemblMetazoa" id="XP_024081630.1"/>
    </source>
</evidence>
<name>A0A8I6SH87_CIMLE</name>
<keyword evidence="5 7" id="KW-1133">Transmembrane helix</keyword>
<dbReference type="GO" id="GO:0005337">
    <property type="term" value="F:nucleoside transmembrane transporter activity"/>
    <property type="evidence" value="ECO:0007669"/>
    <property type="project" value="InterPro"/>
</dbReference>
<sequence length="498" mass="55813">MNTPSNKRGHNVMPEEQLLLTDHSKANIINTSANGKIGEKQAFLAPEPVRLTPAWEETNLTNDELNFKGVTMEQAQLETNPPKDRFNIVYLILLLHGIGTLLPWNMYINAKNYFVEYKLSYEYTGENTTYAGNFLPYVGIAAQGPNLIVNWLNVFIQIGGKLTTRIVWSIVVEVIAFIVTVVFAMIDTSSWVGIFFWSTMGIVVVLNMANGIYQNTFYGLAAKLPPKYTGVIVLGSNVSGTLSSVMSIISIAIAPNAKTAAMYYFICALFILSLCFDTYFALPLNRFYKYHELMSQKEIQKRLKDNSNKTESIPYWKIFKQAYPQCLNVFLVFFLTLALFPTVDSDVKKSDPDFIIPDKYYVDVMCFLTFNFSAMVGSFLPRFGCWPGPKRLWIPVVLRYMLIPLFLLCNYRPLGVERSIPVVINNDWAYLSLGIILGISNGYFSAVAMMYCPGSVGAEHSYVASMFGAASLITGIASGIVASMVFPWIVSNITIPSF</sequence>
<keyword evidence="4 7" id="KW-0812">Transmembrane</keyword>
<comment type="similarity">
    <text evidence="2">Belongs to the SLC29A/ENT transporter (TC 2.A.57) family.</text>
</comment>
<evidence type="ECO:0000313" key="9">
    <source>
        <dbReference type="Proteomes" id="UP000494040"/>
    </source>
</evidence>
<evidence type="ECO:0000256" key="1">
    <source>
        <dbReference type="ARBA" id="ARBA00004141"/>
    </source>
</evidence>
<dbReference type="PIRSF" id="PIRSF016379">
    <property type="entry name" value="ENT"/>
    <property type="match status" value="1"/>
</dbReference>
<feature type="transmembrane region" description="Helical" evidence="7">
    <location>
        <begin position="261"/>
        <end position="282"/>
    </location>
</feature>
<protein>
    <recommendedName>
        <fullName evidence="10">Equilibrative nucleoside transporter</fullName>
    </recommendedName>
</protein>
<evidence type="ECO:0000256" key="3">
    <source>
        <dbReference type="ARBA" id="ARBA00022448"/>
    </source>
</evidence>
<evidence type="ECO:0000256" key="5">
    <source>
        <dbReference type="ARBA" id="ARBA00022989"/>
    </source>
</evidence>